<dbReference type="InterPro" id="IPR000160">
    <property type="entry name" value="GGDEF_dom"/>
</dbReference>
<dbReference type="InterPro" id="IPR050469">
    <property type="entry name" value="Diguanylate_Cyclase"/>
</dbReference>
<reference evidence="3 4" key="1">
    <citation type="journal article" date="2019" name="Int. J. Syst. Evol. Microbiol.">
        <title>The Global Catalogue of Microorganisms (GCM) 10K type strain sequencing project: providing services to taxonomists for standard genome sequencing and annotation.</title>
        <authorList>
            <consortium name="The Broad Institute Genomics Platform"/>
            <consortium name="The Broad Institute Genome Sequencing Center for Infectious Disease"/>
            <person name="Wu L."/>
            <person name="Ma J."/>
        </authorList>
    </citation>
    <scope>NUCLEOTIDE SEQUENCE [LARGE SCALE GENOMIC DNA]</scope>
    <source>
        <strain evidence="3 4">JCM 14545</strain>
    </source>
</reference>
<dbReference type="EMBL" id="BAAANN010000009">
    <property type="protein sequence ID" value="GAA1955804.1"/>
    <property type="molecule type" value="Genomic_DNA"/>
</dbReference>
<dbReference type="PANTHER" id="PTHR45138:SF9">
    <property type="entry name" value="DIGUANYLATE CYCLASE DGCM-RELATED"/>
    <property type="match status" value="1"/>
</dbReference>
<accession>A0ABN2QP46</accession>
<dbReference type="PROSITE" id="PS50887">
    <property type="entry name" value="GGDEF"/>
    <property type="match status" value="1"/>
</dbReference>
<proteinExistence type="predicted"/>
<keyword evidence="1" id="KW-0812">Transmembrane</keyword>
<dbReference type="Pfam" id="PF00990">
    <property type="entry name" value="GGDEF"/>
    <property type="match status" value="1"/>
</dbReference>
<dbReference type="SUPFAM" id="SSF55073">
    <property type="entry name" value="Nucleotide cyclase"/>
    <property type="match status" value="1"/>
</dbReference>
<feature type="transmembrane region" description="Helical" evidence="1">
    <location>
        <begin position="21"/>
        <end position="42"/>
    </location>
</feature>
<feature type="domain" description="GGDEF" evidence="2">
    <location>
        <begin position="281"/>
        <end position="420"/>
    </location>
</feature>
<evidence type="ECO:0000256" key="1">
    <source>
        <dbReference type="SAM" id="Phobius"/>
    </source>
</evidence>
<evidence type="ECO:0000313" key="4">
    <source>
        <dbReference type="Proteomes" id="UP001501116"/>
    </source>
</evidence>
<feature type="transmembrane region" description="Helical" evidence="1">
    <location>
        <begin position="164"/>
        <end position="188"/>
    </location>
</feature>
<protein>
    <submittedName>
        <fullName evidence="3">GGDEF domain-containing protein</fullName>
    </submittedName>
</protein>
<dbReference type="RefSeq" id="WP_344417417.1">
    <property type="nucleotide sequence ID" value="NZ_BAAANN010000009.1"/>
</dbReference>
<dbReference type="InterPro" id="IPR043128">
    <property type="entry name" value="Rev_trsase/Diguanyl_cyclase"/>
</dbReference>
<keyword evidence="4" id="KW-1185">Reference proteome</keyword>
<name>A0ABN2QP46_9PSEU</name>
<evidence type="ECO:0000259" key="2">
    <source>
        <dbReference type="PROSITE" id="PS50887"/>
    </source>
</evidence>
<keyword evidence="1" id="KW-0472">Membrane</keyword>
<organism evidence="3 4">
    <name type="scientific">Amycolatopsis minnesotensis</name>
    <dbReference type="NCBI Taxonomy" id="337894"/>
    <lineage>
        <taxon>Bacteria</taxon>
        <taxon>Bacillati</taxon>
        <taxon>Actinomycetota</taxon>
        <taxon>Actinomycetes</taxon>
        <taxon>Pseudonocardiales</taxon>
        <taxon>Pseudonocardiaceae</taxon>
        <taxon>Amycolatopsis</taxon>
    </lineage>
</organism>
<dbReference type="NCBIfam" id="TIGR00254">
    <property type="entry name" value="GGDEF"/>
    <property type="match status" value="1"/>
</dbReference>
<dbReference type="CDD" id="cd01949">
    <property type="entry name" value="GGDEF"/>
    <property type="match status" value="1"/>
</dbReference>
<dbReference type="PANTHER" id="PTHR45138">
    <property type="entry name" value="REGULATORY COMPONENTS OF SENSORY TRANSDUCTION SYSTEM"/>
    <property type="match status" value="1"/>
</dbReference>
<gene>
    <name evidence="3" type="ORF">GCM10009754_26970</name>
</gene>
<feature type="transmembrane region" description="Helical" evidence="1">
    <location>
        <begin position="128"/>
        <end position="152"/>
    </location>
</feature>
<feature type="transmembrane region" description="Helical" evidence="1">
    <location>
        <begin position="208"/>
        <end position="237"/>
    </location>
</feature>
<dbReference type="InterPro" id="IPR029787">
    <property type="entry name" value="Nucleotide_cyclase"/>
</dbReference>
<sequence length="440" mass="47196">MDAHPRPIALTFRDAHGLLRALLVALPASALMLLVLGFFAGQPTATEWTRFGALAGFAVLQGELSRQVERARRRYGSYGVVSMTSVWIMAAAITLPLSLCLALVPIIYGHLYFRAWRGTSDYMLPNRVVYNIGMHAWTLAVSHVVLAGFTWAAPSTVGVTPHTAVLAAVAVGTYFAVNGVLVAIGLHLRGQQTLVGYFLRLHEATLELSMLALGVVVGLIVASAPALIPFVLLPVVVMHRAALTRQLQKAAETDAKTGIANAASWQAQADDALRAAARDSAQAGVLMVDLDFFKKVNDTYGHYAGDDVLAAVGELLRTDLRRFDVPGRFGGEEFAVLLPATDHAGTMRIAERLRQRVTELEVATEDGDGNPVIVTGLSASIGAAMYPEHGTEVRACLRAADQFVYRAKHNGRNQVVGAAPKRSVVPTPRLSTMTPVMTCP</sequence>
<dbReference type="Proteomes" id="UP001501116">
    <property type="component" value="Unassembled WGS sequence"/>
</dbReference>
<keyword evidence="1" id="KW-1133">Transmembrane helix</keyword>
<dbReference type="Gene3D" id="3.30.70.270">
    <property type="match status" value="1"/>
</dbReference>
<comment type="caution">
    <text evidence="3">The sequence shown here is derived from an EMBL/GenBank/DDBJ whole genome shotgun (WGS) entry which is preliminary data.</text>
</comment>
<feature type="transmembrane region" description="Helical" evidence="1">
    <location>
        <begin position="86"/>
        <end position="108"/>
    </location>
</feature>
<dbReference type="SMART" id="SM00267">
    <property type="entry name" value="GGDEF"/>
    <property type="match status" value="1"/>
</dbReference>
<evidence type="ECO:0000313" key="3">
    <source>
        <dbReference type="EMBL" id="GAA1955804.1"/>
    </source>
</evidence>